<reference evidence="12" key="1">
    <citation type="submission" date="2022-12" db="EMBL/GenBank/DDBJ databases">
        <authorList>
            <person name="Petersen C."/>
        </authorList>
    </citation>
    <scope>NUCLEOTIDE SEQUENCE</scope>
    <source>
        <strain evidence="12">IBT 35675</strain>
    </source>
</reference>
<dbReference type="InterPro" id="IPR011564">
    <property type="entry name" value="Telomer_end-bd_POT1/Cdc13"/>
</dbReference>
<dbReference type="GO" id="GO:0000783">
    <property type="term" value="C:nuclear telomere cap complex"/>
    <property type="evidence" value="ECO:0007669"/>
    <property type="project" value="TreeGrafter"/>
</dbReference>
<evidence type="ECO:0000259" key="11">
    <source>
        <dbReference type="Pfam" id="PF16686"/>
    </source>
</evidence>
<comment type="similarity">
    <text evidence="3">Belongs to the telombin family.</text>
</comment>
<sequence length="632" mass="71770">MADILTPISTACSKVGKWKVLCGVVIDTMGIRKSGGTSLSITFTIRDDDFDKSWRDPGSLKVRIFHDNETCLPDVRLDDVVLIRNMRVSVSRFKMNPCSLKFQTKDVRGELMGSVTSFENAPWIIFRPEPGPGSSPFVISGPVPFKPSLWEENQAQSFLDRRGSAGSKNVVQQSASRYESDAGQIIQVQASRGALTTPAAPKGWGGLPYCLVKDLVANRFCQLLGQVVKMKTYDSEKCLLYMTDFTENENLAEYKKPGEDDEGVDGDEYNYMKRKYNNDWPGPWGKHVIEAVLWEPHAKFARESLKTGDIVLLTYVRPKEARYLEVAVHEDRKFPDKIHVRICNNHNDEHVQGLMNRRAEYWKIHGEPKKDAKKDAKKTSKQAKKAQAQKKKSKKKKANLHYQHQPEPRRMQTVIKTRTYTTAISPLEKIILAESHTNHGPGGVVYQLPFQNIHYRSTARVIDFFPPNLEDFAVQTVCAPLYTSQDSATEPSIEWQWRFCLLVEGIGPKQPNQQHREPVKLYVVGQDGDCLFNEEAADLRSHPRRLSRMREKLFLLWGNLEEQKMKAMASGSQTWGPVSSVPFECCIKEYGVPCTHSRDSNAMDIDDEACVQTGCFGWERRFALFGTTIHEA</sequence>
<evidence type="ECO:0000256" key="7">
    <source>
        <dbReference type="ARBA" id="ARBA00023125"/>
    </source>
</evidence>
<feature type="compositionally biased region" description="Basic and acidic residues" evidence="9">
    <location>
        <begin position="366"/>
        <end position="378"/>
    </location>
</feature>
<dbReference type="Pfam" id="PF02765">
    <property type="entry name" value="POT1"/>
    <property type="match status" value="1"/>
</dbReference>
<dbReference type="SUPFAM" id="SSF50249">
    <property type="entry name" value="Nucleic acid-binding proteins"/>
    <property type="match status" value="2"/>
</dbReference>
<evidence type="ECO:0000259" key="10">
    <source>
        <dbReference type="Pfam" id="PF02765"/>
    </source>
</evidence>
<evidence type="ECO:0000256" key="8">
    <source>
        <dbReference type="ARBA" id="ARBA00023242"/>
    </source>
</evidence>
<dbReference type="InterPro" id="IPR012340">
    <property type="entry name" value="NA-bd_OB-fold"/>
</dbReference>
<dbReference type="Pfam" id="PF16686">
    <property type="entry name" value="POT1PC"/>
    <property type="match status" value="1"/>
</dbReference>
<evidence type="ECO:0000256" key="5">
    <source>
        <dbReference type="ARBA" id="ARBA00022454"/>
    </source>
</evidence>
<dbReference type="GO" id="GO:0032210">
    <property type="term" value="P:regulation of telomere maintenance via telomerase"/>
    <property type="evidence" value="ECO:0007669"/>
    <property type="project" value="TreeGrafter"/>
</dbReference>
<dbReference type="Proteomes" id="UP001148299">
    <property type="component" value="Unassembled WGS sequence"/>
</dbReference>
<evidence type="ECO:0000313" key="13">
    <source>
        <dbReference type="Proteomes" id="UP001148299"/>
    </source>
</evidence>
<dbReference type="PANTHER" id="PTHR14513">
    <property type="entry name" value="PROTECTION OF TELOMERES 1"/>
    <property type="match status" value="1"/>
</dbReference>
<name>A0A9W9V5S6_PENBR</name>
<proteinExistence type="inferred from homology"/>
<dbReference type="FunFam" id="2.40.50.140:FF:000303">
    <property type="entry name" value="Protection of telomeres protein 1"/>
    <property type="match status" value="1"/>
</dbReference>
<feature type="domain" description="Protection of telomeres protein 1 ssDNA-binding" evidence="11">
    <location>
        <begin position="211"/>
        <end position="363"/>
    </location>
</feature>
<dbReference type="Gene3D" id="2.40.50.140">
    <property type="entry name" value="Nucleic acid-binding proteins"/>
    <property type="match status" value="2"/>
</dbReference>
<dbReference type="PANTHER" id="PTHR14513:SF0">
    <property type="entry name" value="PROTECTION OF TELOMERES PROTEIN 1"/>
    <property type="match status" value="1"/>
</dbReference>
<gene>
    <name evidence="12" type="ORF">N7541_001421</name>
</gene>
<dbReference type="InterPro" id="IPR032042">
    <property type="entry name" value="POT1PC"/>
</dbReference>
<evidence type="ECO:0000256" key="2">
    <source>
        <dbReference type="ARBA" id="ARBA00004574"/>
    </source>
</evidence>
<keyword evidence="7" id="KW-0238">DNA-binding</keyword>
<feature type="domain" description="Telomeric single stranded DNA binding POT1/Cdc13" evidence="10">
    <location>
        <begin position="7"/>
        <end position="158"/>
    </location>
</feature>
<evidence type="ECO:0000256" key="9">
    <source>
        <dbReference type="SAM" id="MobiDB-lite"/>
    </source>
</evidence>
<evidence type="ECO:0000256" key="6">
    <source>
        <dbReference type="ARBA" id="ARBA00022895"/>
    </source>
</evidence>
<keyword evidence="6" id="KW-0779">Telomere</keyword>
<dbReference type="GO" id="GO:0098505">
    <property type="term" value="F:G-rich strand telomeric DNA binding"/>
    <property type="evidence" value="ECO:0007669"/>
    <property type="project" value="TreeGrafter"/>
</dbReference>
<comment type="caution">
    <text evidence="12">The sequence shown here is derived from an EMBL/GenBank/DDBJ whole genome shotgun (WGS) entry which is preliminary data.</text>
</comment>
<feature type="compositionally biased region" description="Basic residues" evidence="9">
    <location>
        <begin position="379"/>
        <end position="399"/>
    </location>
</feature>
<evidence type="ECO:0000256" key="3">
    <source>
        <dbReference type="ARBA" id="ARBA00008442"/>
    </source>
</evidence>
<protein>
    <recommendedName>
        <fullName evidence="4">Protection of telomeres protein 1</fullName>
    </recommendedName>
</protein>
<keyword evidence="8" id="KW-0539">Nucleus</keyword>
<keyword evidence="5" id="KW-0158">Chromosome</keyword>
<accession>A0A9W9V5S6</accession>
<dbReference type="GO" id="GO:0010521">
    <property type="term" value="F:telomerase inhibitor activity"/>
    <property type="evidence" value="ECO:0007669"/>
    <property type="project" value="TreeGrafter"/>
</dbReference>
<evidence type="ECO:0000256" key="1">
    <source>
        <dbReference type="ARBA" id="ARBA00004123"/>
    </source>
</evidence>
<dbReference type="EMBL" id="JAPZBR010000001">
    <property type="protein sequence ID" value="KAJ5367480.1"/>
    <property type="molecule type" value="Genomic_DNA"/>
</dbReference>
<comment type="subcellular location">
    <subcellularLocation>
        <location evidence="2">Chromosome</location>
        <location evidence="2">Telomere</location>
    </subcellularLocation>
    <subcellularLocation>
        <location evidence="1">Nucleus</location>
    </subcellularLocation>
</comment>
<evidence type="ECO:0000256" key="4">
    <source>
        <dbReference type="ARBA" id="ARBA00015253"/>
    </source>
</evidence>
<organism evidence="12 13">
    <name type="scientific">Penicillium brevicompactum</name>
    <dbReference type="NCBI Taxonomy" id="5074"/>
    <lineage>
        <taxon>Eukaryota</taxon>
        <taxon>Fungi</taxon>
        <taxon>Dikarya</taxon>
        <taxon>Ascomycota</taxon>
        <taxon>Pezizomycotina</taxon>
        <taxon>Eurotiomycetes</taxon>
        <taxon>Eurotiomycetidae</taxon>
        <taxon>Eurotiales</taxon>
        <taxon>Aspergillaceae</taxon>
        <taxon>Penicillium</taxon>
    </lineage>
</organism>
<dbReference type="AlphaFoldDB" id="A0A9W9V5S6"/>
<feature type="region of interest" description="Disordered" evidence="9">
    <location>
        <begin position="366"/>
        <end position="406"/>
    </location>
</feature>
<dbReference type="GO" id="GO:0016233">
    <property type="term" value="P:telomere capping"/>
    <property type="evidence" value="ECO:0007669"/>
    <property type="project" value="TreeGrafter"/>
</dbReference>
<keyword evidence="13" id="KW-1185">Reference proteome</keyword>
<reference evidence="12" key="2">
    <citation type="journal article" date="2023" name="IMA Fungus">
        <title>Comparative genomic study of the Penicillium genus elucidates a diverse pangenome and 15 lateral gene transfer events.</title>
        <authorList>
            <person name="Petersen C."/>
            <person name="Sorensen T."/>
            <person name="Nielsen M.R."/>
            <person name="Sondergaard T.E."/>
            <person name="Sorensen J.L."/>
            <person name="Fitzpatrick D.A."/>
            <person name="Frisvad J.C."/>
            <person name="Nielsen K.L."/>
        </authorList>
    </citation>
    <scope>NUCLEOTIDE SEQUENCE</scope>
    <source>
        <strain evidence="12">IBT 35675</strain>
    </source>
</reference>
<evidence type="ECO:0000313" key="12">
    <source>
        <dbReference type="EMBL" id="KAJ5367480.1"/>
    </source>
</evidence>
<dbReference type="InterPro" id="IPR028389">
    <property type="entry name" value="POT1"/>
</dbReference>